<keyword evidence="2" id="KW-1185">Reference proteome</keyword>
<sequence>MVAIELTIDGKVKKFEKKELFIRENIAAMQFSFKQNKYLNKEDQTEEDIEENQTNFADFISYVFNREFTAEEFINGCTIKDSKKAENIYIECLGGKSDDEKKDQA</sequence>
<comment type="caution">
    <text evidence="1">The sequence shown here is derived from an EMBL/GenBank/DDBJ whole genome shotgun (WGS) entry which is preliminary data.</text>
</comment>
<name>A0ABW4NPE4_9LACT</name>
<dbReference type="InterPro" id="IPR057006">
    <property type="entry name" value="Phage_TAC_19"/>
</dbReference>
<dbReference type="Pfam" id="PF23857">
    <property type="entry name" value="Phage_TAC_19"/>
    <property type="match status" value="1"/>
</dbReference>
<dbReference type="Proteomes" id="UP001597285">
    <property type="component" value="Unassembled WGS sequence"/>
</dbReference>
<dbReference type="EMBL" id="JBHUFF010000013">
    <property type="protein sequence ID" value="MFD1799362.1"/>
    <property type="molecule type" value="Genomic_DNA"/>
</dbReference>
<reference evidence="2" key="1">
    <citation type="journal article" date="2019" name="Int. J. Syst. Evol. Microbiol.">
        <title>The Global Catalogue of Microorganisms (GCM) 10K type strain sequencing project: providing services to taxonomists for standard genome sequencing and annotation.</title>
        <authorList>
            <consortium name="The Broad Institute Genomics Platform"/>
            <consortium name="The Broad Institute Genome Sequencing Center for Infectious Disease"/>
            <person name="Wu L."/>
            <person name="Ma J."/>
        </authorList>
    </citation>
    <scope>NUCLEOTIDE SEQUENCE [LARGE SCALE GENOMIC DNA]</scope>
    <source>
        <strain evidence="2">KCTC 42143</strain>
    </source>
</reference>
<dbReference type="NCBIfam" id="NF047360">
    <property type="entry name" value="tail_chap_PVL"/>
    <property type="match status" value="1"/>
</dbReference>
<organism evidence="1 2">
    <name type="scientific">Carnobacterium antarcticum</name>
    <dbReference type="NCBI Taxonomy" id="2126436"/>
    <lineage>
        <taxon>Bacteria</taxon>
        <taxon>Bacillati</taxon>
        <taxon>Bacillota</taxon>
        <taxon>Bacilli</taxon>
        <taxon>Lactobacillales</taxon>
        <taxon>Carnobacteriaceae</taxon>
        <taxon>Carnobacterium</taxon>
    </lineage>
</organism>
<protein>
    <submittedName>
        <fullName evidence="1">Phage tail assembly chaperone G</fullName>
    </submittedName>
</protein>
<accession>A0ABW4NPE4</accession>
<proteinExistence type="predicted"/>
<evidence type="ECO:0000313" key="2">
    <source>
        <dbReference type="Proteomes" id="UP001597285"/>
    </source>
</evidence>
<dbReference type="RefSeq" id="WP_058918438.1">
    <property type="nucleotide sequence ID" value="NZ_JBHSQC010000025.1"/>
</dbReference>
<gene>
    <name evidence="1" type="primary">gpG</name>
    <name evidence="1" type="ORF">ACFSBK_05800</name>
</gene>
<evidence type="ECO:0000313" key="1">
    <source>
        <dbReference type="EMBL" id="MFD1799362.1"/>
    </source>
</evidence>